<proteinExistence type="predicted"/>
<evidence type="ECO:0000256" key="1">
    <source>
        <dbReference type="ARBA" id="ARBA00004141"/>
    </source>
</evidence>
<dbReference type="InterPro" id="IPR007568">
    <property type="entry name" value="RTA1"/>
</dbReference>
<dbReference type="EMBL" id="KZ678128">
    <property type="protein sequence ID" value="PSN74846.1"/>
    <property type="molecule type" value="Genomic_DNA"/>
</dbReference>
<evidence type="ECO:0000256" key="5">
    <source>
        <dbReference type="SAM" id="MobiDB-lite"/>
    </source>
</evidence>
<name>A0A2T2PBC7_CORCC</name>
<gene>
    <name evidence="7" type="ORF">BS50DRAFT_478538</name>
</gene>
<dbReference type="OrthoDB" id="3358017at2759"/>
<dbReference type="AlphaFoldDB" id="A0A2T2PBC7"/>
<dbReference type="PANTHER" id="PTHR31465:SF1">
    <property type="entry name" value="PROTEIN RTA1-RELATED"/>
    <property type="match status" value="1"/>
</dbReference>
<dbReference type="PANTHER" id="PTHR31465">
    <property type="entry name" value="PROTEIN RTA1-RELATED"/>
    <property type="match status" value="1"/>
</dbReference>
<feature type="transmembrane region" description="Helical" evidence="6">
    <location>
        <begin position="196"/>
        <end position="214"/>
    </location>
</feature>
<dbReference type="STRING" id="1448308.A0A2T2PBC7"/>
<evidence type="ECO:0000256" key="4">
    <source>
        <dbReference type="ARBA" id="ARBA00023136"/>
    </source>
</evidence>
<sequence length="291" mass="32346">MSSAQESHGAGSLWNYNPSFIGGIIATSIFGILTFAHIFRIITTKTKICIPFIFAAFNEAMGWLFRVLSHNNTSQGMFFMIQFSMLLISPIMAAAGLYAVVRCIMQMCEAAERSPVHPRLFARTFGIVDMVCILMITVGGTMGMQGNKAGDQVLLGGLGIQSASFSAFAVITFIWHRRIIAAPTVETKMMDGTIWSNMWFMYAALACIKVRNAGRFAEFLLGKDGFLQQNEWPLFVYDLVPVAIALAACLKFYGQDFRSFRERGMMELRDEDNETSSRSSQVGLRGRVELA</sequence>
<comment type="subcellular location">
    <subcellularLocation>
        <location evidence="1">Membrane</location>
        <topology evidence="1">Multi-pass membrane protein</topology>
    </subcellularLocation>
</comment>
<dbReference type="Pfam" id="PF04479">
    <property type="entry name" value="RTA1"/>
    <property type="match status" value="1"/>
</dbReference>
<keyword evidence="3 6" id="KW-1133">Transmembrane helix</keyword>
<feature type="transmembrane region" description="Helical" evidence="6">
    <location>
        <begin position="120"/>
        <end position="141"/>
    </location>
</feature>
<feature type="transmembrane region" description="Helical" evidence="6">
    <location>
        <begin position="153"/>
        <end position="175"/>
    </location>
</feature>
<evidence type="ECO:0008006" key="9">
    <source>
        <dbReference type="Google" id="ProtNLM"/>
    </source>
</evidence>
<feature type="region of interest" description="Disordered" evidence="5">
    <location>
        <begin position="270"/>
        <end position="291"/>
    </location>
</feature>
<reference evidence="7 8" key="1">
    <citation type="journal article" date="2018" name="Front. Microbiol.">
        <title>Genome-Wide Analysis of Corynespora cassiicola Leaf Fall Disease Putative Effectors.</title>
        <authorList>
            <person name="Lopez D."/>
            <person name="Ribeiro S."/>
            <person name="Label P."/>
            <person name="Fumanal B."/>
            <person name="Venisse J.S."/>
            <person name="Kohler A."/>
            <person name="de Oliveira R.R."/>
            <person name="Labutti K."/>
            <person name="Lipzen A."/>
            <person name="Lail K."/>
            <person name="Bauer D."/>
            <person name="Ohm R.A."/>
            <person name="Barry K.W."/>
            <person name="Spatafora J."/>
            <person name="Grigoriev I.V."/>
            <person name="Martin F.M."/>
            <person name="Pujade-Renaud V."/>
        </authorList>
    </citation>
    <scope>NUCLEOTIDE SEQUENCE [LARGE SCALE GENOMIC DNA]</scope>
    <source>
        <strain evidence="7 8">Philippines</strain>
    </source>
</reference>
<feature type="transmembrane region" description="Helical" evidence="6">
    <location>
        <begin position="48"/>
        <end position="65"/>
    </location>
</feature>
<keyword evidence="4 6" id="KW-0472">Membrane</keyword>
<evidence type="ECO:0000256" key="3">
    <source>
        <dbReference type="ARBA" id="ARBA00022989"/>
    </source>
</evidence>
<organism evidence="7 8">
    <name type="scientific">Corynespora cassiicola Philippines</name>
    <dbReference type="NCBI Taxonomy" id="1448308"/>
    <lineage>
        <taxon>Eukaryota</taxon>
        <taxon>Fungi</taxon>
        <taxon>Dikarya</taxon>
        <taxon>Ascomycota</taxon>
        <taxon>Pezizomycotina</taxon>
        <taxon>Dothideomycetes</taxon>
        <taxon>Pleosporomycetidae</taxon>
        <taxon>Pleosporales</taxon>
        <taxon>Corynesporascaceae</taxon>
        <taxon>Corynespora</taxon>
    </lineage>
</organism>
<feature type="transmembrane region" description="Helical" evidence="6">
    <location>
        <begin position="234"/>
        <end position="253"/>
    </location>
</feature>
<evidence type="ECO:0000313" key="7">
    <source>
        <dbReference type="EMBL" id="PSN74846.1"/>
    </source>
</evidence>
<dbReference type="GO" id="GO:0016020">
    <property type="term" value="C:membrane"/>
    <property type="evidence" value="ECO:0007669"/>
    <property type="project" value="UniProtKB-SubCell"/>
</dbReference>
<evidence type="ECO:0000256" key="6">
    <source>
        <dbReference type="SAM" id="Phobius"/>
    </source>
</evidence>
<protein>
    <recommendedName>
        <fullName evidence="9">RTA1-domain-containing protein</fullName>
    </recommendedName>
</protein>
<accession>A0A2T2PBC7</accession>
<keyword evidence="8" id="KW-1185">Reference proteome</keyword>
<feature type="transmembrane region" description="Helical" evidence="6">
    <location>
        <begin position="77"/>
        <end position="100"/>
    </location>
</feature>
<evidence type="ECO:0000313" key="8">
    <source>
        <dbReference type="Proteomes" id="UP000240883"/>
    </source>
</evidence>
<keyword evidence="2 6" id="KW-0812">Transmembrane</keyword>
<feature type="transmembrane region" description="Helical" evidence="6">
    <location>
        <begin position="20"/>
        <end position="39"/>
    </location>
</feature>
<dbReference type="Proteomes" id="UP000240883">
    <property type="component" value="Unassembled WGS sequence"/>
</dbReference>
<evidence type="ECO:0000256" key="2">
    <source>
        <dbReference type="ARBA" id="ARBA00022692"/>
    </source>
</evidence>